<dbReference type="AlphaFoldDB" id="A0A1Z1MH11"/>
<evidence type="ECO:0000256" key="4">
    <source>
        <dbReference type="PROSITE-ProRule" id="PRU00169"/>
    </source>
</evidence>
<keyword evidence="7" id="KW-0934">Plastid</keyword>
<feature type="domain" description="HTH luxR-type" evidence="5">
    <location>
        <begin position="143"/>
        <end position="205"/>
    </location>
</feature>
<dbReference type="SUPFAM" id="SSF52172">
    <property type="entry name" value="CheY-like"/>
    <property type="match status" value="1"/>
</dbReference>
<organism evidence="7">
    <name type="scientific">Melanothamnus harveyi</name>
    <name type="common">Filamentous red alga</name>
    <name type="synonym">Neosiphonia harveyi</name>
    <dbReference type="NCBI Taxonomy" id="397005"/>
    <lineage>
        <taxon>Eukaryota</taxon>
        <taxon>Rhodophyta</taxon>
        <taxon>Florideophyceae</taxon>
        <taxon>Rhodymeniophycidae</taxon>
        <taxon>Ceramiales</taxon>
        <taxon>Rhodomelaceae</taxon>
        <taxon>Polysiphonioideae</taxon>
        <taxon>Melanothamnus</taxon>
    </lineage>
</organism>
<keyword evidence="7" id="KW-0150">Chloroplast</keyword>
<dbReference type="EMBL" id="MF101437">
    <property type="protein sequence ID" value="ARW65360.1"/>
    <property type="molecule type" value="Genomic_DNA"/>
</dbReference>
<dbReference type="InterPro" id="IPR036388">
    <property type="entry name" value="WH-like_DNA-bd_sf"/>
</dbReference>
<dbReference type="CDD" id="cd06170">
    <property type="entry name" value="LuxR_C_like"/>
    <property type="match status" value="1"/>
</dbReference>
<dbReference type="Pfam" id="PF00072">
    <property type="entry name" value="Response_reg"/>
    <property type="match status" value="1"/>
</dbReference>
<dbReference type="InterPro" id="IPR016032">
    <property type="entry name" value="Sig_transdc_resp-reg_C-effctor"/>
</dbReference>
<keyword evidence="1" id="KW-0805">Transcription regulation</keyword>
<reference evidence="7" key="1">
    <citation type="journal article" date="2017" name="J. Phycol.">
        <title>Analysis of chloroplast genomes and a supermatrix inform reclassification of the Rhodomelaceae (Rhodophyta).</title>
        <authorList>
            <person name="Diaz-Tapia P."/>
            <person name="Maggs C.A."/>
            <person name="West J.A."/>
            <person name="Verbruggen H."/>
        </authorList>
    </citation>
    <scope>NUCLEOTIDE SEQUENCE</scope>
    <source>
        <strain evidence="7">PD890</strain>
    </source>
</reference>
<protein>
    <recommendedName>
        <fullName evidence="8">Stage 0 sporulation protein A homolog</fullName>
    </recommendedName>
</protein>
<feature type="domain" description="Response regulatory" evidence="6">
    <location>
        <begin position="3"/>
        <end position="119"/>
    </location>
</feature>
<dbReference type="InterPro" id="IPR000792">
    <property type="entry name" value="Tscrpt_reg_LuxR_C"/>
</dbReference>
<dbReference type="GO" id="GO:0005829">
    <property type="term" value="C:cytosol"/>
    <property type="evidence" value="ECO:0007669"/>
    <property type="project" value="TreeGrafter"/>
</dbReference>
<sequence>MKKILLIDDDKNLCDLLSCYLLSCNFSVQSVHNIRHALVLMNKDKPDIVISDIMMSDLDGYDLIKLLSLNDDLVYTPVVFVTAKGMTYDRIRGYNSGCYGYLTKPFDPQELVAIINSVLSHIELLTRSSFTLCESVSNEVSKDFYREFYFTAREESILNLLLKGYMNKEIALNLNIGVRNVEKYVTRLLQKTNSRNRVDLIKLFI</sequence>
<evidence type="ECO:0000256" key="2">
    <source>
        <dbReference type="ARBA" id="ARBA00023125"/>
    </source>
</evidence>
<keyword evidence="3" id="KW-0804">Transcription</keyword>
<dbReference type="InterPro" id="IPR039420">
    <property type="entry name" value="WalR-like"/>
</dbReference>
<geneLocation type="chloroplast" evidence="7"/>
<dbReference type="GO" id="GO:0032993">
    <property type="term" value="C:protein-DNA complex"/>
    <property type="evidence" value="ECO:0007669"/>
    <property type="project" value="TreeGrafter"/>
</dbReference>
<feature type="modified residue" description="4-aspartylphosphate" evidence="4">
    <location>
        <position position="52"/>
    </location>
</feature>
<dbReference type="SMART" id="SM00421">
    <property type="entry name" value="HTH_LUXR"/>
    <property type="match status" value="1"/>
</dbReference>
<dbReference type="PANTHER" id="PTHR48111">
    <property type="entry name" value="REGULATOR OF RPOS"/>
    <property type="match status" value="1"/>
</dbReference>
<dbReference type="PANTHER" id="PTHR48111:SF67">
    <property type="entry name" value="TRANSCRIPTIONAL REGULATORY PROTEIN TCTD"/>
    <property type="match status" value="1"/>
</dbReference>
<name>A0A1Z1MH11_MELHR</name>
<dbReference type="GO" id="GO:0000976">
    <property type="term" value="F:transcription cis-regulatory region binding"/>
    <property type="evidence" value="ECO:0007669"/>
    <property type="project" value="TreeGrafter"/>
</dbReference>
<dbReference type="Gene3D" id="3.40.50.2300">
    <property type="match status" value="1"/>
</dbReference>
<dbReference type="PROSITE" id="PS50043">
    <property type="entry name" value="HTH_LUXR_2"/>
    <property type="match status" value="1"/>
</dbReference>
<evidence type="ECO:0000256" key="1">
    <source>
        <dbReference type="ARBA" id="ARBA00023015"/>
    </source>
</evidence>
<proteinExistence type="predicted"/>
<dbReference type="PRINTS" id="PR00038">
    <property type="entry name" value="HTHLUXR"/>
</dbReference>
<dbReference type="SMART" id="SM00448">
    <property type="entry name" value="REC"/>
    <property type="match status" value="1"/>
</dbReference>
<dbReference type="GO" id="GO:0006355">
    <property type="term" value="P:regulation of DNA-templated transcription"/>
    <property type="evidence" value="ECO:0007669"/>
    <property type="project" value="InterPro"/>
</dbReference>
<gene>
    <name evidence="7" type="primary">ycf29</name>
</gene>
<evidence type="ECO:0008006" key="8">
    <source>
        <dbReference type="Google" id="ProtNLM"/>
    </source>
</evidence>
<evidence type="ECO:0000259" key="5">
    <source>
        <dbReference type="PROSITE" id="PS50043"/>
    </source>
</evidence>
<dbReference type="PROSITE" id="PS50110">
    <property type="entry name" value="RESPONSE_REGULATORY"/>
    <property type="match status" value="1"/>
</dbReference>
<dbReference type="InterPro" id="IPR001789">
    <property type="entry name" value="Sig_transdc_resp-reg_receiver"/>
</dbReference>
<evidence type="ECO:0000313" key="7">
    <source>
        <dbReference type="EMBL" id="ARW65360.1"/>
    </source>
</evidence>
<dbReference type="Gene3D" id="1.10.10.10">
    <property type="entry name" value="Winged helix-like DNA-binding domain superfamily/Winged helix DNA-binding domain"/>
    <property type="match status" value="1"/>
</dbReference>
<accession>A0A1Z1MH11</accession>
<evidence type="ECO:0000259" key="6">
    <source>
        <dbReference type="PROSITE" id="PS50110"/>
    </source>
</evidence>
<dbReference type="InterPro" id="IPR011006">
    <property type="entry name" value="CheY-like_superfamily"/>
</dbReference>
<dbReference type="Pfam" id="PF00196">
    <property type="entry name" value="GerE"/>
    <property type="match status" value="1"/>
</dbReference>
<dbReference type="RefSeq" id="YP_009396288.1">
    <property type="nucleotide sequence ID" value="NC_035281.1"/>
</dbReference>
<evidence type="ECO:0000256" key="3">
    <source>
        <dbReference type="ARBA" id="ARBA00023163"/>
    </source>
</evidence>
<dbReference type="PROSITE" id="PS00622">
    <property type="entry name" value="HTH_LUXR_1"/>
    <property type="match status" value="1"/>
</dbReference>
<keyword evidence="4" id="KW-0597">Phosphoprotein</keyword>
<dbReference type="GeneID" id="33358320"/>
<dbReference type="GO" id="GO:0000156">
    <property type="term" value="F:phosphorelay response regulator activity"/>
    <property type="evidence" value="ECO:0007669"/>
    <property type="project" value="TreeGrafter"/>
</dbReference>
<keyword evidence="2" id="KW-0238">DNA-binding</keyword>
<dbReference type="SUPFAM" id="SSF46894">
    <property type="entry name" value="C-terminal effector domain of the bipartite response regulators"/>
    <property type="match status" value="1"/>
</dbReference>